<evidence type="ECO:0000259" key="3">
    <source>
        <dbReference type="Pfam" id="PF08212"/>
    </source>
</evidence>
<protein>
    <submittedName>
        <fullName evidence="4">Lipocalin family protein</fullName>
    </submittedName>
</protein>
<dbReference type="PANTHER" id="PTHR10612">
    <property type="entry name" value="APOLIPOPROTEIN D"/>
    <property type="match status" value="1"/>
</dbReference>
<dbReference type="Proteomes" id="UP000002725">
    <property type="component" value="Chromosome"/>
</dbReference>
<dbReference type="EMBL" id="CP001108">
    <property type="protein sequence ID" value="ACF46118.1"/>
    <property type="molecule type" value="Genomic_DNA"/>
</dbReference>
<reference evidence="4" key="1">
    <citation type="submission" date="2008-06" db="EMBL/GenBank/DDBJ databases">
        <title>Complete sequence of chromosome of Prosthecochloris aestuarii DSM 271.</title>
        <authorList>
            <consortium name="US DOE Joint Genome Institute"/>
            <person name="Lucas S."/>
            <person name="Copeland A."/>
            <person name="Lapidus A."/>
            <person name="Glavina del Rio T."/>
            <person name="Dalin E."/>
            <person name="Tice H."/>
            <person name="Bruce D."/>
            <person name="Goodwin L."/>
            <person name="Pitluck S."/>
            <person name="Schmutz J."/>
            <person name="Larimer F."/>
            <person name="Land M."/>
            <person name="Hauser L."/>
            <person name="Kyrpides N."/>
            <person name="Anderson I."/>
            <person name="Liu Z."/>
            <person name="Li T."/>
            <person name="Zhao F."/>
            <person name="Overmann J."/>
            <person name="Bryant D.A."/>
            <person name="Richardson P."/>
        </authorList>
    </citation>
    <scope>NUCLEOTIDE SEQUENCE [LARGE SCALE GENOMIC DNA]</scope>
    <source>
        <strain evidence="4">DSM 271</strain>
    </source>
</reference>
<dbReference type="GO" id="GO:0006950">
    <property type="term" value="P:response to stress"/>
    <property type="evidence" value="ECO:0007669"/>
    <property type="project" value="UniProtKB-ARBA"/>
</dbReference>
<dbReference type="KEGG" id="paa:Paes_1083"/>
<proteinExistence type="inferred from homology"/>
<dbReference type="CDD" id="cd19438">
    <property type="entry name" value="lipocalin_Blc-like"/>
    <property type="match status" value="1"/>
</dbReference>
<dbReference type="Gene3D" id="2.40.128.20">
    <property type="match status" value="1"/>
</dbReference>
<dbReference type="InterPro" id="IPR047202">
    <property type="entry name" value="Lipocalin_Blc-like_dom"/>
</dbReference>
<evidence type="ECO:0000256" key="2">
    <source>
        <dbReference type="PIRNR" id="PIRNR036893"/>
    </source>
</evidence>
<feature type="domain" description="Lipocalin/cytosolic fatty-acid binding" evidence="3">
    <location>
        <begin position="34"/>
        <end position="172"/>
    </location>
</feature>
<dbReference type="Pfam" id="PF08212">
    <property type="entry name" value="Lipocalin_2"/>
    <property type="match status" value="1"/>
</dbReference>
<gene>
    <name evidence="4" type="ordered locus">Paes_1083</name>
</gene>
<dbReference type="SUPFAM" id="SSF50814">
    <property type="entry name" value="Lipocalins"/>
    <property type="match status" value="1"/>
</dbReference>
<evidence type="ECO:0000313" key="5">
    <source>
        <dbReference type="Proteomes" id="UP000002725"/>
    </source>
</evidence>
<dbReference type="InterPro" id="IPR022271">
    <property type="entry name" value="Lipocalin_ApoD"/>
</dbReference>
<dbReference type="PANTHER" id="PTHR10612:SF34">
    <property type="entry name" value="APOLIPOPROTEIN D"/>
    <property type="match status" value="1"/>
</dbReference>
<dbReference type="InterPro" id="IPR002446">
    <property type="entry name" value="Lipocalin_bac"/>
</dbReference>
<evidence type="ECO:0000313" key="4">
    <source>
        <dbReference type="EMBL" id="ACF46118.1"/>
    </source>
</evidence>
<dbReference type="STRING" id="290512.Paes_1083"/>
<accession>B4S7T1</accession>
<dbReference type="InterPro" id="IPR000566">
    <property type="entry name" value="Lipocln_cytosolic_FA-bd_dom"/>
</dbReference>
<dbReference type="AlphaFoldDB" id="B4S7T1"/>
<comment type="similarity">
    <text evidence="1 2">Belongs to the calycin superfamily. Lipocalin family.</text>
</comment>
<dbReference type="HOGENOM" id="CLU_068449_3_1_10"/>
<keyword evidence="5" id="KW-1185">Reference proteome</keyword>
<dbReference type="PIRSF" id="PIRSF036893">
    <property type="entry name" value="Lipocalin_ApoD"/>
    <property type="match status" value="1"/>
</dbReference>
<name>B4S7T1_PROA2</name>
<organism evidence="4 5">
    <name type="scientific">Prosthecochloris aestuarii (strain DSM 271 / SK 413)</name>
    <dbReference type="NCBI Taxonomy" id="290512"/>
    <lineage>
        <taxon>Bacteria</taxon>
        <taxon>Pseudomonadati</taxon>
        <taxon>Chlorobiota</taxon>
        <taxon>Chlorobiia</taxon>
        <taxon>Chlorobiales</taxon>
        <taxon>Chlorobiaceae</taxon>
        <taxon>Prosthecochloris</taxon>
    </lineage>
</organism>
<dbReference type="eggNOG" id="COG3040">
    <property type="taxonomic scope" value="Bacteria"/>
</dbReference>
<dbReference type="InterPro" id="IPR012674">
    <property type="entry name" value="Calycin"/>
</dbReference>
<evidence type="ECO:0000256" key="1">
    <source>
        <dbReference type="ARBA" id="ARBA00006889"/>
    </source>
</evidence>
<sequence>MLIVFIHKSRFSLMFKKFFRKKISRPAPRTVDSVDVERYCGTWYEIASYVPKEQRTCVRTKAEYILNKEGYVDVRNSCQKKGRERSISAKAYPVPDTGNAKLIVKFFRFVKGDYWVVDLADDYSWAAVSTPTAGSLWILSRTPYMEEALYDSILDRLRQKELDTQRLVKTPQKV</sequence>
<dbReference type="PRINTS" id="PR01171">
    <property type="entry name" value="BCTLIPOCALIN"/>
</dbReference>